<keyword evidence="1" id="KW-0732">Signal</keyword>
<dbReference type="GO" id="GO:0030246">
    <property type="term" value="F:carbohydrate binding"/>
    <property type="evidence" value="ECO:0007669"/>
    <property type="project" value="InterPro"/>
</dbReference>
<evidence type="ECO:0000313" key="4">
    <source>
        <dbReference type="Proteomes" id="UP000553343"/>
    </source>
</evidence>
<dbReference type="AlphaFoldDB" id="A0A850T124"/>
<dbReference type="RefSeq" id="WP_178366858.1">
    <property type="nucleotide sequence ID" value="NZ_JACADJ010000033.1"/>
</dbReference>
<dbReference type="InterPro" id="IPR036439">
    <property type="entry name" value="Dockerin_dom_sf"/>
</dbReference>
<dbReference type="SUPFAM" id="SSF63446">
    <property type="entry name" value="Type I dockerin domain"/>
    <property type="match status" value="1"/>
</dbReference>
<dbReference type="SUPFAM" id="SSF49384">
    <property type="entry name" value="Carbohydrate-binding domain"/>
    <property type="match status" value="1"/>
</dbReference>
<dbReference type="EMBL" id="JACADJ010000033">
    <property type="protein sequence ID" value="NWH05403.1"/>
    <property type="molecule type" value="Genomic_DNA"/>
</dbReference>
<evidence type="ECO:0000259" key="2">
    <source>
        <dbReference type="Pfam" id="PF00963"/>
    </source>
</evidence>
<dbReference type="InterPro" id="IPR002102">
    <property type="entry name" value="Cohesin_dom"/>
</dbReference>
<dbReference type="GO" id="GO:0000272">
    <property type="term" value="P:polysaccharide catabolic process"/>
    <property type="evidence" value="ECO:0007669"/>
    <property type="project" value="InterPro"/>
</dbReference>
<dbReference type="Gene3D" id="1.10.1330.10">
    <property type="entry name" value="Dockerin domain"/>
    <property type="match status" value="1"/>
</dbReference>
<comment type="caution">
    <text evidence="3">The sequence shown here is derived from an EMBL/GenBank/DDBJ whole genome shotgun (WGS) entry which is preliminary data.</text>
</comment>
<name>A0A850T124_9BACT</name>
<sequence length="244" mass="26578">MNLPAHINQKVLQYILIPMFILALFTPASAADIHIKAETVQYVGGEFRVDISIEGASNLYGLAFDLNYDPSTLTVVDSDPLKEGIQPKVTEGSLLNDNGQVTTLFKVALEDGVPGKLVIGLTRSGETDGVNVTPDTAFLSVFFRSAATGDVTLSFDNQGARGPASQEIIAGTWGELVLNIDQYDWKGDVNQDFVINLEDTMIILKAWTLKSQEDIHISSDINQDEKIGFEEAINAMNKEINSTP</sequence>
<protein>
    <recommendedName>
        <fullName evidence="2">Cohesin domain-containing protein</fullName>
    </recommendedName>
</protein>
<dbReference type="CDD" id="cd08547">
    <property type="entry name" value="Type_II_cohesin"/>
    <property type="match status" value="1"/>
</dbReference>
<dbReference type="Pfam" id="PF00963">
    <property type="entry name" value="Cohesin"/>
    <property type="match status" value="1"/>
</dbReference>
<dbReference type="InterPro" id="IPR008965">
    <property type="entry name" value="CBM2/CBM3_carb-bd_dom_sf"/>
</dbReference>
<accession>A0A850T124</accession>
<reference evidence="3 4" key="1">
    <citation type="submission" date="2020-06" db="EMBL/GenBank/DDBJ databases">
        <title>High-quality draft genome of sulfate reducer Desulfobacter latus type strain AcrS2 isolated from marine sediment.</title>
        <authorList>
            <person name="Hoppe M."/>
            <person name="Larsen C.K."/>
            <person name="Marshall I.P.G."/>
            <person name="Schramm A."/>
            <person name="Marietou A.G."/>
        </authorList>
    </citation>
    <scope>NUCLEOTIDE SEQUENCE [LARGE SCALE GENOMIC DNA]</scope>
    <source>
        <strain evidence="3 4">AcRS2</strain>
    </source>
</reference>
<gene>
    <name evidence="3" type="ORF">HXW94_10460</name>
</gene>
<organism evidence="3 4">
    <name type="scientific">Desulfobacter latus</name>
    <dbReference type="NCBI Taxonomy" id="2292"/>
    <lineage>
        <taxon>Bacteria</taxon>
        <taxon>Pseudomonadati</taxon>
        <taxon>Thermodesulfobacteriota</taxon>
        <taxon>Desulfobacteria</taxon>
        <taxon>Desulfobacterales</taxon>
        <taxon>Desulfobacteraceae</taxon>
        <taxon>Desulfobacter</taxon>
    </lineage>
</organism>
<dbReference type="Gene3D" id="2.60.40.680">
    <property type="match status" value="1"/>
</dbReference>
<evidence type="ECO:0000256" key="1">
    <source>
        <dbReference type="SAM" id="SignalP"/>
    </source>
</evidence>
<feature type="domain" description="Cohesin" evidence="2">
    <location>
        <begin position="35"/>
        <end position="106"/>
    </location>
</feature>
<proteinExistence type="predicted"/>
<feature type="signal peptide" evidence="1">
    <location>
        <begin position="1"/>
        <end position="30"/>
    </location>
</feature>
<feature type="chain" id="PRO_5032628819" description="Cohesin domain-containing protein" evidence="1">
    <location>
        <begin position="31"/>
        <end position="244"/>
    </location>
</feature>
<evidence type="ECO:0000313" key="3">
    <source>
        <dbReference type="EMBL" id="NWH05403.1"/>
    </source>
</evidence>
<dbReference type="Proteomes" id="UP000553343">
    <property type="component" value="Unassembled WGS sequence"/>
</dbReference>
<keyword evidence="4" id="KW-1185">Reference proteome</keyword>